<evidence type="ECO:0000313" key="1">
    <source>
        <dbReference type="EMBL" id="KAI9899460.1"/>
    </source>
</evidence>
<proteinExistence type="predicted"/>
<protein>
    <submittedName>
        <fullName evidence="1">Uncharacterized protein</fullName>
    </submittedName>
</protein>
<dbReference type="Proteomes" id="UP001163324">
    <property type="component" value="Chromosome 5"/>
</dbReference>
<name>A0ACC0V113_9HYPO</name>
<dbReference type="EMBL" id="CM047944">
    <property type="protein sequence ID" value="KAI9899460.1"/>
    <property type="molecule type" value="Genomic_DNA"/>
</dbReference>
<sequence>MALTPTGAALSLLVTTIVLLVLSWITVGARFHIRRKNNSLGLDDWLMGVGLIFYTAAAVATIEASYNGVGTRPEFITKEYDQKGRMWFMFFQLFYVLSTVPIKAAICVALLRITSRRVYRWVLCGVIAFATIACIVTDVAVLAWCKPVSATWNPDAGTCADASVITNVSYFISAVSILTDWTCAILPAFILWDVQLKWRIKASVAVVLGLGVIASSATLVRLRYLLNYNTPDNYLYGIAGIALWSMIESGLGLIAGSLATLRPLLVRIFPFLNSHGSSGKTASGPAGMGGYRGGGGGPGGGRQSYRLNTMRGGGKHPTVTDTICEAGEAEWERISDNESQKDILGKGGITVTRDVTQTSSDQC</sequence>
<accession>A0ACC0V113</accession>
<keyword evidence="2" id="KW-1185">Reference proteome</keyword>
<reference evidence="1" key="1">
    <citation type="submission" date="2022-10" db="EMBL/GenBank/DDBJ databases">
        <title>Complete Genome of Trichothecium roseum strain YXFP-22015, a Plant Pathogen Isolated from Citrus.</title>
        <authorList>
            <person name="Wang Y."/>
            <person name="Zhu L."/>
        </authorList>
    </citation>
    <scope>NUCLEOTIDE SEQUENCE</scope>
    <source>
        <strain evidence="1">YXFP-22015</strain>
    </source>
</reference>
<gene>
    <name evidence="1" type="ORF">N3K66_005921</name>
</gene>
<organism evidence="1 2">
    <name type="scientific">Trichothecium roseum</name>
    <dbReference type="NCBI Taxonomy" id="47278"/>
    <lineage>
        <taxon>Eukaryota</taxon>
        <taxon>Fungi</taxon>
        <taxon>Dikarya</taxon>
        <taxon>Ascomycota</taxon>
        <taxon>Pezizomycotina</taxon>
        <taxon>Sordariomycetes</taxon>
        <taxon>Hypocreomycetidae</taxon>
        <taxon>Hypocreales</taxon>
        <taxon>Hypocreales incertae sedis</taxon>
        <taxon>Trichothecium</taxon>
    </lineage>
</organism>
<evidence type="ECO:0000313" key="2">
    <source>
        <dbReference type="Proteomes" id="UP001163324"/>
    </source>
</evidence>
<comment type="caution">
    <text evidence="1">The sequence shown here is derived from an EMBL/GenBank/DDBJ whole genome shotgun (WGS) entry which is preliminary data.</text>
</comment>